<sequence length="147" mass="17127">MTKKENTPKTVSSICAFNIVSEVENVLHHQHARLSKLSIVYPIFKDNNLVFPQLKKNYMGKQYTQGVLYHEMKQINKRCSFQKKLTPHKLRHTFTSLAADAGIPLDDIRAVLGHHDDELTRKIYEHVTKTDAKKISHKFGEFMRHEQ</sequence>
<dbReference type="SUPFAM" id="SSF56349">
    <property type="entry name" value="DNA breaking-rejoining enzymes"/>
    <property type="match status" value="1"/>
</dbReference>
<evidence type="ECO:0000313" key="3">
    <source>
        <dbReference type="EMBL" id="MCL1631905.1"/>
    </source>
</evidence>
<dbReference type="InterPro" id="IPR011010">
    <property type="entry name" value="DNA_brk_join_enz"/>
</dbReference>
<dbReference type="Proteomes" id="UP001203004">
    <property type="component" value="Unassembled WGS sequence"/>
</dbReference>
<comment type="caution">
    <text evidence="3">The sequence shown here is derived from an EMBL/GenBank/DDBJ whole genome shotgun (WGS) entry which is preliminary data.</text>
</comment>
<dbReference type="Pfam" id="PF00589">
    <property type="entry name" value="Phage_integrase"/>
    <property type="match status" value="1"/>
</dbReference>
<evidence type="ECO:0000259" key="2">
    <source>
        <dbReference type="PROSITE" id="PS51898"/>
    </source>
</evidence>
<keyword evidence="4" id="KW-1185">Reference proteome</keyword>
<dbReference type="Gene3D" id="1.10.443.10">
    <property type="entry name" value="Intergrase catalytic core"/>
    <property type="match status" value="1"/>
</dbReference>
<accession>A0ABT0MAK9</accession>
<dbReference type="InterPro" id="IPR002104">
    <property type="entry name" value="Integrase_catalytic"/>
</dbReference>
<dbReference type="RefSeq" id="WP_249100807.1">
    <property type="nucleotide sequence ID" value="NZ_JAMAST010000007.1"/>
</dbReference>
<dbReference type="PROSITE" id="PS51898">
    <property type="entry name" value="TYR_RECOMBINASE"/>
    <property type="match status" value="1"/>
</dbReference>
<proteinExistence type="predicted"/>
<protein>
    <submittedName>
        <fullName evidence="3">Tyrosine-type recombinase/integrase</fullName>
    </submittedName>
</protein>
<name>A0ABT0MAK9_9BACL</name>
<feature type="domain" description="Tyr recombinase" evidence="2">
    <location>
        <begin position="1"/>
        <end position="137"/>
    </location>
</feature>
<gene>
    <name evidence="3" type="ORF">M3N64_08065</name>
</gene>
<dbReference type="InterPro" id="IPR013762">
    <property type="entry name" value="Integrase-like_cat_sf"/>
</dbReference>
<keyword evidence="1" id="KW-0233">DNA recombination</keyword>
<evidence type="ECO:0000313" key="4">
    <source>
        <dbReference type="Proteomes" id="UP001203004"/>
    </source>
</evidence>
<organism evidence="3 4">
    <name type="scientific">Sporolactobacillus mangiferae</name>
    <dbReference type="NCBI Taxonomy" id="2940498"/>
    <lineage>
        <taxon>Bacteria</taxon>
        <taxon>Bacillati</taxon>
        <taxon>Bacillota</taxon>
        <taxon>Bacilli</taxon>
        <taxon>Bacillales</taxon>
        <taxon>Sporolactobacillaceae</taxon>
        <taxon>Sporolactobacillus</taxon>
    </lineage>
</organism>
<reference evidence="3 4" key="1">
    <citation type="submission" date="2022-05" db="EMBL/GenBank/DDBJ databases">
        <title>Sporolactobacillus sp nov CPB3-1, isolated from tree bark (Mangifera indica L.).</title>
        <authorList>
            <person name="Phuengjayaem S."/>
            <person name="Tanasupawat S."/>
        </authorList>
    </citation>
    <scope>NUCLEOTIDE SEQUENCE [LARGE SCALE GENOMIC DNA]</scope>
    <source>
        <strain evidence="3 4">CPB3-1</strain>
    </source>
</reference>
<dbReference type="EMBL" id="JAMAST010000007">
    <property type="protein sequence ID" value="MCL1631905.1"/>
    <property type="molecule type" value="Genomic_DNA"/>
</dbReference>
<evidence type="ECO:0000256" key="1">
    <source>
        <dbReference type="ARBA" id="ARBA00023172"/>
    </source>
</evidence>